<dbReference type="Gene3D" id="1.25.40.10">
    <property type="entry name" value="Tetratricopeptide repeat domain"/>
    <property type="match status" value="1"/>
</dbReference>
<dbReference type="RefSeq" id="WP_163951655.1">
    <property type="nucleotide sequence ID" value="NZ_JAAFZH010000008.1"/>
</dbReference>
<organism evidence="2 3">
    <name type="scientific">Spirosoma terrae</name>
    <dbReference type="NCBI Taxonomy" id="1968276"/>
    <lineage>
        <taxon>Bacteria</taxon>
        <taxon>Pseudomonadati</taxon>
        <taxon>Bacteroidota</taxon>
        <taxon>Cytophagia</taxon>
        <taxon>Cytophagales</taxon>
        <taxon>Cytophagaceae</taxon>
        <taxon>Spirosoma</taxon>
    </lineage>
</organism>
<gene>
    <name evidence="2" type="ORF">GK108_18180</name>
</gene>
<feature type="signal peptide" evidence="1">
    <location>
        <begin position="1"/>
        <end position="20"/>
    </location>
</feature>
<accession>A0A6L9LBC6</accession>
<dbReference type="EMBL" id="JAAFZH010000008">
    <property type="protein sequence ID" value="NDU96817.1"/>
    <property type="molecule type" value="Genomic_DNA"/>
</dbReference>
<comment type="caution">
    <text evidence="2">The sequence shown here is derived from an EMBL/GenBank/DDBJ whole genome shotgun (WGS) entry which is preliminary data.</text>
</comment>
<dbReference type="AlphaFoldDB" id="A0A6L9LBC6"/>
<keyword evidence="1" id="KW-0732">Signal</keyword>
<keyword evidence="3" id="KW-1185">Reference proteome</keyword>
<feature type="chain" id="PRO_5026761421" description="Tetratricopeptide repeat protein" evidence="1">
    <location>
        <begin position="21"/>
        <end position="417"/>
    </location>
</feature>
<protein>
    <recommendedName>
        <fullName evidence="4">Tetratricopeptide repeat protein</fullName>
    </recommendedName>
</protein>
<dbReference type="SUPFAM" id="SSF48452">
    <property type="entry name" value="TPR-like"/>
    <property type="match status" value="1"/>
</dbReference>
<reference evidence="2 3" key="1">
    <citation type="submission" date="2020-02" db="EMBL/GenBank/DDBJ databases">
        <title>Draft genome sequence of two Spirosoma agri KCTC 52727 and Spirosoma terrae KCTC 52035.</title>
        <authorList>
            <person name="Rojas J."/>
            <person name="Ambika Manirajan B."/>
            <person name="Suarez C."/>
            <person name="Ratering S."/>
            <person name="Schnell S."/>
        </authorList>
    </citation>
    <scope>NUCLEOTIDE SEQUENCE [LARGE SCALE GENOMIC DNA]</scope>
    <source>
        <strain evidence="2 3">KCTC 52035</strain>
    </source>
</reference>
<sequence>MTKYLLCFLLLAGQIGIAIAQPAKPSSDIQKLRSELTKAHDDTTRLKAYTNLGIYYLNVIADSSLYYALQGKKIADKYPNYTETPRLWNLLANAYVRVAPSLTHRSGTSQVEYYYRKSMESAQRQNNPDILYKAWYNLCVYYADADSTYQFSTSALKLLKSLKAKRSLTSVDSIIVTRIYHNFCMILDFDMSSQQFQKYFTAYKTFVKAGSKEYANFRVLQFEQRARSGKKADEDAIQNEYVALKKELAAHEFRKLEIDIYLAEYYFTIKDYKKAFDISTKAKTYVKNLELNTLTLSGLRHMMRGKSAYMLAQNKLAISELKQALSYMAQAQNSMGYEKYTCLLYLQQAHKKEGNYELAYSYLTQATELHTLLHNIQVNTLMAEADMQVEEIKQDQKLYKAQATALLKEQEAKLAGR</sequence>
<proteinExistence type="predicted"/>
<dbReference type="InterPro" id="IPR011990">
    <property type="entry name" value="TPR-like_helical_dom_sf"/>
</dbReference>
<evidence type="ECO:0000313" key="2">
    <source>
        <dbReference type="EMBL" id="NDU96817.1"/>
    </source>
</evidence>
<evidence type="ECO:0008006" key="4">
    <source>
        <dbReference type="Google" id="ProtNLM"/>
    </source>
</evidence>
<evidence type="ECO:0000256" key="1">
    <source>
        <dbReference type="SAM" id="SignalP"/>
    </source>
</evidence>
<name>A0A6L9LBC6_9BACT</name>
<evidence type="ECO:0000313" key="3">
    <source>
        <dbReference type="Proteomes" id="UP000474175"/>
    </source>
</evidence>
<dbReference type="Proteomes" id="UP000474175">
    <property type="component" value="Unassembled WGS sequence"/>
</dbReference>